<reference evidence="2 3" key="1">
    <citation type="submission" date="2018-06" db="EMBL/GenBank/DDBJ databases">
        <title>Genome Sequence of the Brown Rot Fungal Pathogen Monilinia fructigena.</title>
        <authorList>
            <person name="Landi L."/>
            <person name="De Miccolis Angelini R.M."/>
            <person name="Pollastro S."/>
            <person name="Abate D."/>
            <person name="Faretra F."/>
            <person name="Romanazzi G."/>
        </authorList>
    </citation>
    <scope>NUCLEOTIDE SEQUENCE [LARGE SCALE GENOMIC DNA]</scope>
    <source>
        <strain evidence="2 3">Mfrg269</strain>
    </source>
</reference>
<accession>A0A395IKL1</accession>
<dbReference type="AlphaFoldDB" id="A0A395IKL1"/>
<feature type="compositionally biased region" description="Low complexity" evidence="1">
    <location>
        <begin position="218"/>
        <end position="231"/>
    </location>
</feature>
<gene>
    <name evidence="2" type="ORF">DID88_009812</name>
</gene>
<evidence type="ECO:0000256" key="1">
    <source>
        <dbReference type="SAM" id="MobiDB-lite"/>
    </source>
</evidence>
<feature type="region of interest" description="Disordered" evidence="1">
    <location>
        <begin position="211"/>
        <end position="318"/>
    </location>
</feature>
<dbReference type="EMBL" id="QKRW01000037">
    <property type="protein sequence ID" value="RAL60706.1"/>
    <property type="molecule type" value="Genomic_DNA"/>
</dbReference>
<feature type="compositionally biased region" description="Basic and acidic residues" evidence="1">
    <location>
        <begin position="247"/>
        <end position="256"/>
    </location>
</feature>
<name>A0A395IKL1_9HELO</name>
<evidence type="ECO:0000313" key="3">
    <source>
        <dbReference type="Proteomes" id="UP000249056"/>
    </source>
</evidence>
<dbReference type="Proteomes" id="UP000249056">
    <property type="component" value="Unassembled WGS sequence"/>
</dbReference>
<sequence>MGTAKESPKILKAKESVTKTSPILDLGGSPNSAKKNAAKATKVDKRILARCAPFAGPRRDSPFLIRESLVKAIPGINEGDIPEVVGCKTGWALHPKSLEVRDILMKEAHKLKICEITGATRLDLPETWYNHRVRQVPRSLFSAIDGQVKVTEEMVAREARIQTSIAPVRCLESSEAWKRSAETTERSKKRVLPAQLRVLCKQCAPSKREPKALEALKSSTNSTVPSSTTRTPALTRVEIQVPATLREGGESAKRTTDSPVSQTRASKRSRAAPGQMNLKLLSRNSVRKARVEDAMDTDDDDVAATTQLIEATDPFSNE</sequence>
<organism evidence="2 3">
    <name type="scientific">Monilinia fructigena</name>
    <dbReference type="NCBI Taxonomy" id="38457"/>
    <lineage>
        <taxon>Eukaryota</taxon>
        <taxon>Fungi</taxon>
        <taxon>Dikarya</taxon>
        <taxon>Ascomycota</taxon>
        <taxon>Pezizomycotina</taxon>
        <taxon>Leotiomycetes</taxon>
        <taxon>Helotiales</taxon>
        <taxon>Sclerotiniaceae</taxon>
        <taxon>Monilinia</taxon>
    </lineage>
</organism>
<protein>
    <submittedName>
        <fullName evidence="2">Uncharacterized protein</fullName>
    </submittedName>
</protein>
<proteinExistence type="predicted"/>
<evidence type="ECO:0000313" key="2">
    <source>
        <dbReference type="EMBL" id="RAL60706.1"/>
    </source>
</evidence>
<keyword evidence="3" id="KW-1185">Reference proteome</keyword>
<comment type="caution">
    <text evidence="2">The sequence shown here is derived from an EMBL/GenBank/DDBJ whole genome shotgun (WGS) entry which is preliminary data.</text>
</comment>